<dbReference type="STRING" id="1120996.SAMN02746066_04357"/>
<gene>
    <name evidence="1" type="ORF">SAMN02746066_04357</name>
</gene>
<evidence type="ECO:0000313" key="1">
    <source>
        <dbReference type="EMBL" id="SHN01240.1"/>
    </source>
</evidence>
<reference evidence="1 2" key="1">
    <citation type="submission" date="2016-11" db="EMBL/GenBank/DDBJ databases">
        <authorList>
            <person name="Jaros S."/>
            <person name="Januszkiewicz K."/>
            <person name="Wedrychowicz H."/>
        </authorList>
    </citation>
    <scope>NUCLEOTIDE SEQUENCE [LARGE SCALE GENOMIC DNA]</scope>
    <source>
        <strain evidence="1 2">DSM 15930</strain>
    </source>
</reference>
<protein>
    <submittedName>
        <fullName evidence="1">Uncharacterized protein</fullName>
    </submittedName>
</protein>
<keyword evidence="2" id="KW-1185">Reference proteome</keyword>
<accession>A0A1M7NCH7</accession>
<dbReference type="EMBL" id="FRCP01000027">
    <property type="protein sequence ID" value="SHN01240.1"/>
    <property type="molecule type" value="Genomic_DNA"/>
</dbReference>
<organism evidence="1 2">
    <name type="scientific">Anaerosporobacter mobilis DSM 15930</name>
    <dbReference type="NCBI Taxonomy" id="1120996"/>
    <lineage>
        <taxon>Bacteria</taxon>
        <taxon>Bacillati</taxon>
        <taxon>Bacillota</taxon>
        <taxon>Clostridia</taxon>
        <taxon>Lachnospirales</taxon>
        <taxon>Lachnospiraceae</taxon>
        <taxon>Anaerosporobacter</taxon>
    </lineage>
</organism>
<proteinExistence type="predicted"/>
<dbReference type="AlphaFoldDB" id="A0A1M7NCH7"/>
<sequence>MSNVVINIPDNGWFQSGSNVVPSDKMLCVVLHALGDRTPKIYQYREADWLNRDSDYFLDVSEKWELDSVECGEEWNPGFLQMSVVDSWKPLGLPDKENKRIIDDIEEWFD</sequence>
<evidence type="ECO:0000313" key="2">
    <source>
        <dbReference type="Proteomes" id="UP000184038"/>
    </source>
</evidence>
<dbReference type="RefSeq" id="WP_073291387.1">
    <property type="nucleotide sequence ID" value="NZ_FRCP01000027.1"/>
</dbReference>
<dbReference type="Proteomes" id="UP000184038">
    <property type="component" value="Unassembled WGS sequence"/>
</dbReference>
<name>A0A1M7NCH7_9FIRM</name>